<evidence type="ECO:0000313" key="8">
    <source>
        <dbReference type="Proteomes" id="UP000663854"/>
    </source>
</evidence>
<dbReference type="Proteomes" id="UP000663854">
    <property type="component" value="Unassembled WGS sequence"/>
</dbReference>
<feature type="region of interest" description="Disordered" evidence="4">
    <location>
        <begin position="1"/>
        <end position="82"/>
    </location>
</feature>
<keyword evidence="3" id="KW-0648">Protein biosynthesis</keyword>
<dbReference type="GO" id="GO:0005852">
    <property type="term" value="C:eukaryotic translation initiation factor 3 complex"/>
    <property type="evidence" value="ECO:0007669"/>
    <property type="project" value="InterPro"/>
</dbReference>
<evidence type="ECO:0000256" key="4">
    <source>
        <dbReference type="SAM" id="MobiDB-lite"/>
    </source>
</evidence>
<accession>A0A814CGN9</accession>
<dbReference type="EMBL" id="CAJNOL010000335">
    <property type="protein sequence ID" value="CAF1013190.1"/>
    <property type="molecule type" value="Genomic_DNA"/>
</dbReference>
<evidence type="ECO:0000256" key="2">
    <source>
        <dbReference type="ARBA" id="ARBA00022540"/>
    </source>
</evidence>
<evidence type="ECO:0000313" key="9">
    <source>
        <dbReference type="Proteomes" id="UP000663870"/>
    </source>
</evidence>
<dbReference type="EMBL" id="CAJNOH010000196">
    <property type="protein sequence ID" value="CAF0939966.1"/>
    <property type="molecule type" value="Genomic_DNA"/>
</dbReference>
<dbReference type="AlphaFoldDB" id="A0A814CGN9"/>
<dbReference type="GO" id="GO:0003743">
    <property type="term" value="F:translation initiation factor activity"/>
    <property type="evidence" value="ECO:0007669"/>
    <property type="project" value="UniProtKB-KW"/>
</dbReference>
<evidence type="ECO:0008006" key="10">
    <source>
        <dbReference type="Google" id="ProtNLM"/>
    </source>
</evidence>
<dbReference type="InterPro" id="IPR013906">
    <property type="entry name" value="eIF3j"/>
</dbReference>
<protein>
    <recommendedName>
        <fullName evidence="10">Eukaryotic translation initiation factor 3 30 kDa subunit</fullName>
    </recommendedName>
</protein>
<evidence type="ECO:0000313" key="6">
    <source>
        <dbReference type="EMBL" id="CAF1012561.1"/>
    </source>
</evidence>
<feature type="compositionally biased region" description="Basic and acidic residues" evidence="4">
    <location>
        <begin position="60"/>
        <end position="76"/>
    </location>
</feature>
<dbReference type="Gene3D" id="1.10.246.60">
    <property type="entry name" value="Eukaryotic translation initiation factor 3 like domains"/>
    <property type="match status" value="1"/>
</dbReference>
<dbReference type="Proteomes" id="UP000663870">
    <property type="component" value="Unassembled WGS sequence"/>
</dbReference>
<feature type="compositionally biased region" description="Basic and acidic residues" evidence="4">
    <location>
        <begin position="30"/>
        <end position="46"/>
    </location>
</feature>
<feature type="region of interest" description="Disordered" evidence="4">
    <location>
        <begin position="185"/>
        <end position="233"/>
    </location>
</feature>
<keyword evidence="1" id="KW-0963">Cytoplasm</keyword>
<proteinExistence type="predicted"/>
<feature type="compositionally biased region" description="Acidic residues" evidence="4">
    <location>
        <begin position="20"/>
        <end position="29"/>
    </location>
</feature>
<reference evidence="5" key="1">
    <citation type="submission" date="2021-02" db="EMBL/GenBank/DDBJ databases">
        <authorList>
            <person name="Nowell W R."/>
        </authorList>
    </citation>
    <scope>NUCLEOTIDE SEQUENCE</scope>
</reference>
<dbReference type="PANTHER" id="PTHR21681">
    <property type="entry name" value="EUKARYOTIC TRANSLATION INITIATION FACTOR 3 SUBUNIT J"/>
    <property type="match status" value="1"/>
</dbReference>
<evidence type="ECO:0000313" key="7">
    <source>
        <dbReference type="EMBL" id="CAF1013190.1"/>
    </source>
</evidence>
<sequence length="233" mass="27287">MTDHWQDNSIASAEVKGDDEIPEDWEAELEEKPKKPVVEEKPKESTKTVSTAKHKTNRKKLNDNEESNKLLIKEPDGDYTPEELDEIQKKGELQKEQDKLNMASELVENNDEYHTLDDFNLLTKEEFLNYSFRLHNRLETLSKSEFYTEFIDHFLNGITKSMSIENIKHLQATLQAIYLRKQSEEREKKAKSKTKKQNKPKLTTGRRADYGAFGVEGDQDYDQDNDFDDEDFM</sequence>
<evidence type="ECO:0000256" key="3">
    <source>
        <dbReference type="ARBA" id="ARBA00022917"/>
    </source>
</evidence>
<evidence type="ECO:0000256" key="1">
    <source>
        <dbReference type="ARBA" id="ARBA00022490"/>
    </source>
</evidence>
<dbReference type="EMBL" id="CAJNOL010000334">
    <property type="protein sequence ID" value="CAF1012561.1"/>
    <property type="molecule type" value="Genomic_DNA"/>
</dbReference>
<keyword evidence="9" id="KW-1185">Reference proteome</keyword>
<name>A0A814CGN9_9BILA</name>
<dbReference type="InterPro" id="IPR023194">
    <property type="entry name" value="eIF3-like_dom_sf"/>
</dbReference>
<keyword evidence="2" id="KW-0396">Initiation factor</keyword>
<organism evidence="5 8">
    <name type="scientific">Rotaria sordida</name>
    <dbReference type="NCBI Taxonomy" id="392033"/>
    <lineage>
        <taxon>Eukaryota</taxon>
        <taxon>Metazoa</taxon>
        <taxon>Spiralia</taxon>
        <taxon>Gnathifera</taxon>
        <taxon>Rotifera</taxon>
        <taxon>Eurotatoria</taxon>
        <taxon>Bdelloidea</taxon>
        <taxon>Philodinida</taxon>
        <taxon>Philodinidae</taxon>
        <taxon>Rotaria</taxon>
    </lineage>
</organism>
<comment type="caution">
    <text evidence="5">The sequence shown here is derived from an EMBL/GenBank/DDBJ whole genome shotgun (WGS) entry which is preliminary data.</text>
</comment>
<dbReference type="Pfam" id="PF08597">
    <property type="entry name" value="eIF3_subunit"/>
    <property type="match status" value="1"/>
</dbReference>
<gene>
    <name evidence="6" type="ORF">JXQ802_LOCUS14741</name>
    <name evidence="7" type="ORF">JXQ802_LOCUS14773</name>
    <name evidence="5" type="ORF">PYM288_LOCUS11534</name>
</gene>
<dbReference type="PANTHER" id="PTHR21681:SF0">
    <property type="entry name" value="EUKARYOTIC TRANSLATION INITIATION FACTOR 3 SUBUNIT J"/>
    <property type="match status" value="1"/>
</dbReference>
<evidence type="ECO:0000313" key="5">
    <source>
        <dbReference type="EMBL" id="CAF0939966.1"/>
    </source>
</evidence>
<feature type="compositionally biased region" description="Acidic residues" evidence="4">
    <location>
        <begin position="217"/>
        <end position="233"/>
    </location>
</feature>
<feature type="compositionally biased region" description="Basic residues" evidence="4">
    <location>
        <begin position="189"/>
        <end position="199"/>
    </location>
</feature>